<dbReference type="EMBL" id="JBHTIR010003804">
    <property type="protein sequence ID" value="MFD0855820.1"/>
    <property type="molecule type" value="Genomic_DNA"/>
</dbReference>
<dbReference type="Gene3D" id="3.10.450.50">
    <property type="match status" value="1"/>
</dbReference>
<dbReference type="InterPro" id="IPR011944">
    <property type="entry name" value="Steroid_delta5-4_isomerase"/>
</dbReference>
<keyword evidence="2" id="KW-1185">Reference proteome</keyword>
<protein>
    <submittedName>
        <fullName evidence="1">SgcJ/EcaC family oxidoreductase</fullName>
    </submittedName>
</protein>
<dbReference type="NCBIfam" id="TIGR02246">
    <property type="entry name" value="SgcJ/EcaC family oxidoreductase"/>
    <property type="match status" value="1"/>
</dbReference>
<evidence type="ECO:0000313" key="2">
    <source>
        <dbReference type="Proteomes" id="UP001597083"/>
    </source>
</evidence>
<accession>A0ABW3CNJ3</accession>
<comment type="caution">
    <text evidence="1">The sequence shown here is derived from an EMBL/GenBank/DDBJ whole genome shotgun (WGS) entry which is preliminary data.</text>
</comment>
<dbReference type="InterPro" id="IPR032710">
    <property type="entry name" value="NTF2-like_dom_sf"/>
</dbReference>
<dbReference type="SUPFAM" id="SSF54427">
    <property type="entry name" value="NTF2-like"/>
    <property type="match status" value="1"/>
</dbReference>
<gene>
    <name evidence="1" type="ORF">ACFQ07_26495</name>
</gene>
<name>A0ABW3CNJ3_9ACTN</name>
<dbReference type="Proteomes" id="UP001597083">
    <property type="component" value="Unassembled WGS sequence"/>
</dbReference>
<sequence length="134" mass="14790">MSGIEQRDEAAVRQVVEDVQRHQNDLEEFLSFHTGDTSIVNFVGRRVRGLDTLREVAKAALESSKADIITTAEVEDVRFLGPDVAIVAAVKRVFDKRADAGTALPASSGWITYVMTKESDEWRIVSAQTTPILT</sequence>
<evidence type="ECO:0000313" key="1">
    <source>
        <dbReference type="EMBL" id="MFD0855820.1"/>
    </source>
</evidence>
<reference evidence="2" key="1">
    <citation type="journal article" date="2019" name="Int. J. Syst. Evol. Microbiol.">
        <title>The Global Catalogue of Microorganisms (GCM) 10K type strain sequencing project: providing services to taxonomists for standard genome sequencing and annotation.</title>
        <authorList>
            <consortium name="The Broad Institute Genomics Platform"/>
            <consortium name="The Broad Institute Genome Sequencing Center for Infectious Disease"/>
            <person name="Wu L."/>
            <person name="Ma J."/>
        </authorList>
    </citation>
    <scope>NUCLEOTIDE SEQUENCE [LARGE SCALE GENOMIC DNA]</scope>
    <source>
        <strain evidence="2">JCM 31696</strain>
    </source>
</reference>
<proteinExistence type="predicted"/>
<organism evidence="1 2">
    <name type="scientific">Actinomadura adrarensis</name>
    <dbReference type="NCBI Taxonomy" id="1819600"/>
    <lineage>
        <taxon>Bacteria</taxon>
        <taxon>Bacillati</taxon>
        <taxon>Actinomycetota</taxon>
        <taxon>Actinomycetes</taxon>
        <taxon>Streptosporangiales</taxon>
        <taxon>Thermomonosporaceae</taxon>
        <taxon>Actinomadura</taxon>
    </lineage>
</organism>